<comment type="caution">
    <text evidence="2">The sequence shown here is derived from an EMBL/GenBank/DDBJ whole genome shotgun (WGS) entry which is preliminary data.</text>
</comment>
<evidence type="ECO:0000256" key="1">
    <source>
        <dbReference type="SAM" id="SignalP"/>
    </source>
</evidence>
<keyword evidence="3" id="KW-1185">Reference proteome</keyword>
<dbReference type="Proteomes" id="UP001230035">
    <property type="component" value="Unassembled WGS sequence"/>
</dbReference>
<feature type="signal peptide" evidence="1">
    <location>
        <begin position="1"/>
        <end position="24"/>
    </location>
</feature>
<feature type="chain" id="PRO_5046508661" description="Lipoprotein" evidence="1">
    <location>
        <begin position="25"/>
        <end position="290"/>
    </location>
</feature>
<evidence type="ECO:0000313" key="3">
    <source>
        <dbReference type="Proteomes" id="UP001230035"/>
    </source>
</evidence>
<evidence type="ECO:0008006" key="4">
    <source>
        <dbReference type="Google" id="ProtNLM"/>
    </source>
</evidence>
<gene>
    <name evidence="2" type="ORF">QHT84_03475</name>
</gene>
<evidence type="ECO:0000313" key="2">
    <source>
        <dbReference type="EMBL" id="MDI9256469.1"/>
    </source>
</evidence>
<proteinExistence type="predicted"/>
<sequence length="290" mass="31635">MKKAHSLVLLFVLAVLTVSCSSDSGSGGGGDSFTYVYDGNNVNIIDVTAQKVENSLVVSGTAANGQSIEFNFNKFGDLGTVSSFSVSDFDFPDTETYQNFSGHYFTFNLISIDETNKRVHVSFSGNLYEEFDNLNSNSVPVSGEFEVTYIETQPNVAGLGVDCKIAGENWYSTNSYTNNGYSIDDFILRELSDDENRISIGFDATNNNPGTYNFTAASTTNFVKLSKFNTASVDFTDYNCAGTLTVTNKTSAGFIGYIIEGTYSFTATNPSNPSQVIQVTNGRFKTFYSW</sequence>
<dbReference type="EMBL" id="JASGBP010000001">
    <property type="protein sequence ID" value="MDI9256469.1"/>
    <property type="molecule type" value="Genomic_DNA"/>
</dbReference>
<keyword evidence="1" id="KW-0732">Signal</keyword>
<reference evidence="2 3" key="1">
    <citation type="submission" date="2023-05" db="EMBL/GenBank/DDBJ databases">
        <title>Flavobacterium sedimenti sp. nov., isolated from the sediment.</title>
        <authorList>
            <person name="Wu N."/>
        </authorList>
    </citation>
    <scope>NUCLEOTIDE SEQUENCE [LARGE SCALE GENOMIC DNA]</scope>
    <source>
        <strain evidence="2 3">YZ-48</strain>
    </source>
</reference>
<accession>A0ABT6XN05</accession>
<name>A0ABT6XN05_9FLAO</name>
<dbReference type="RefSeq" id="WP_283238144.1">
    <property type="nucleotide sequence ID" value="NZ_JASGBP010000001.1"/>
</dbReference>
<organism evidence="2 3">
    <name type="scientific">Flavobacterium sedimenticola</name>
    <dbReference type="NCBI Taxonomy" id="3043286"/>
    <lineage>
        <taxon>Bacteria</taxon>
        <taxon>Pseudomonadati</taxon>
        <taxon>Bacteroidota</taxon>
        <taxon>Flavobacteriia</taxon>
        <taxon>Flavobacteriales</taxon>
        <taxon>Flavobacteriaceae</taxon>
        <taxon>Flavobacterium</taxon>
    </lineage>
</organism>
<dbReference type="PROSITE" id="PS51257">
    <property type="entry name" value="PROKAR_LIPOPROTEIN"/>
    <property type="match status" value="1"/>
</dbReference>
<protein>
    <recommendedName>
        <fullName evidence="4">Lipoprotein</fullName>
    </recommendedName>
</protein>